<sequence length="115" mass="12929">MADSESDTISYVIVVRDTSLNARSLFCERFPNHRGGVNPRTHSPYSSVPCEIEEISEFLGWIAQNLSNQYSSICIVINIGTPRTWSSFEVPEKILESIREYGTKLNVLFSSPAIN</sequence>
<dbReference type="RefSeq" id="WP_126128044.1">
    <property type="nucleotide sequence ID" value="NZ_CP034464.1"/>
</dbReference>
<protein>
    <submittedName>
        <fullName evidence="1">Uncharacterized protein</fullName>
    </submittedName>
</protein>
<dbReference type="AlphaFoldDB" id="A0A3S9HKP8"/>
<evidence type="ECO:0000313" key="1">
    <source>
        <dbReference type="EMBL" id="AZP12665.1"/>
    </source>
</evidence>
<dbReference type="Proteomes" id="UP000275663">
    <property type="component" value="Chromosome"/>
</dbReference>
<accession>A0A3S9HKP8</accession>
<evidence type="ECO:0000313" key="2">
    <source>
        <dbReference type="Proteomes" id="UP000275663"/>
    </source>
</evidence>
<reference evidence="1 2" key="1">
    <citation type="journal article" date="2011" name="Int. J. Syst. Evol. Microbiol.">
        <title>Description of Undibacterium oligocarboniphilum sp. nov., isolated from purified water, and Undibacterium pigrum strain CCUG 49012 as the type strain of Undibacterium parvum sp. nov., and emended descriptions of the genus Undibacterium and the species Undibacterium pigrum.</title>
        <authorList>
            <person name="Eder W."/>
            <person name="Wanner G."/>
            <person name="Ludwig W."/>
            <person name="Busse H.J."/>
            <person name="Ziemke-Kageler F."/>
            <person name="Lang E."/>
        </authorList>
    </citation>
    <scope>NUCLEOTIDE SEQUENCE [LARGE SCALE GENOMIC DNA]</scope>
    <source>
        <strain evidence="1 2">DSM 23061</strain>
    </source>
</reference>
<gene>
    <name evidence="1" type="ORF">EJN92_12025</name>
</gene>
<organism evidence="1 2">
    <name type="scientific">Undibacterium parvum</name>
    <dbReference type="NCBI Taxonomy" id="401471"/>
    <lineage>
        <taxon>Bacteria</taxon>
        <taxon>Pseudomonadati</taxon>
        <taxon>Pseudomonadota</taxon>
        <taxon>Betaproteobacteria</taxon>
        <taxon>Burkholderiales</taxon>
        <taxon>Oxalobacteraceae</taxon>
        <taxon>Undibacterium</taxon>
    </lineage>
</organism>
<dbReference type="KEGG" id="upv:EJN92_12025"/>
<keyword evidence="2" id="KW-1185">Reference proteome</keyword>
<proteinExistence type="predicted"/>
<dbReference type="EMBL" id="CP034464">
    <property type="protein sequence ID" value="AZP12665.1"/>
    <property type="molecule type" value="Genomic_DNA"/>
</dbReference>
<name>A0A3S9HKP8_9BURK</name>